<proteinExistence type="predicted"/>
<evidence type="ECO:0000313" key="2">
    <source>
        <dbReference type="Proteomes" id="UP000887574"/>
    </source>
</evidence>
<feature type="region of interest" description="Disordered" evidence="1">
    <location>
        <begin position="1"/>
        <end position="21"/>
    </location>
</feature>
<dbReference type="Proteomes" id="UP000887574">
    <property type="component" value="Unplaced"/>
</dbReference>
<keyword evidence="2" id="KW-1185">Reference proteome</keyword>
<dbReference type="WBParaSite" id="jg10887">
    <property type="protein sequence ID" value="jg10887"/>
    <property type="gene ID" value="jg10887"/>
</dbReference>
<dbReference type="AlphaFoldDB" id="A0A915CPZ8"/>
<feature type="compositionally biased region" description="Basic residues" evidence="1">
    <location>
        <begin position="60"/>
        <end position="78"/>
    </location>
</feature>
<evidence type="ECO:0000313" key="3">
    <source>
        <dbReference type="WBParaSite" id="jg10887"/>
    </source>
</evidence>
<protein>
    <submittedName>
        <fullName evidence="3">Uncharacterized protein</fullName>
    </submittedName>
</protein>
<evidence type="ECO:0000256" key="1">
    <source>
        <dbReference type="SAM" id="MobiDB-lite"/>
    </source>
</evidence>
<feature type="compositionally biased region" description="Polar residues" evidence="1">
    <location>
        <begin position="1"/>
        <end position="12"/>
    </location>
</feature>
<name>A0A915CPZ8_9BILA</name>
<reference evidence="3" key="1">
    <citation type="submission" date="2022-11" db="UniProtKB">
        <authorList>
            <consortium name="WormBaseParasite"/>
        </authorList>
    </citation>
    <scope>IDENTIFICATION</scope>
</reference>
<sequence length="105" mass="11428">MGNNISANQHQVADSAPRTILETGGPDGIIPVISASNQQLLDLVNSRFNQLETRISQVGAKRRKPSCHHPHHRHHHHQDAKGSDRALSSISSSSTGLLIDSRMVV</sequence>
<accession>A0A915CPZ8</accession>
<feature type="region of interest" description="Disordered" evidence="1">
    <location>
        <begin position="57"/>
        <end position="92"/>
    </location>
</feature>
<organism evidence="2 3">
    <name type="scientific">Ditylenchus dipsaci</name>
    <dbReference type="NCBI Taxonomy" id="166011"/>
    <lineage>
        <taxon>Eukaryota</taxon>
        <taxon>Metazoa</taxon>
        <taxon>Ecdysozoa</taxon>
        <taxon>Nematoda</taxon>
        <taxon>Chromadorea</taxon>
        <taxon>Rhabditida</taxon>
        <taxon>Tylenchina</taxon>
        <taxon>Tylenchomorpha</taxon>
        <taxon>Sphaerularioidea</taxon>
        <taxon>Anguinidae</taxon>
        <taxon>Anguininae</taxon>
        <taxon>Ditylenchus</taxon>
    </lineage>
</organism>